<dbReference type="EMBL" id="LXQA010001442">
    <property type="protein sequence ID" value="MCH80750.1"/>
    <property type="molecule type" value="Genomic_DNA"/>
</dbReference>
<feature type="region of interest" description="Disordered" evidence="1">
    <location>
        <begin position="675"/>
        <end position="698"/>
    </location>
</feature>
<feature type="region of interest" description="Disordered" evidence="1">
    <location>
        <begin position="593"/>
        <end position="616"/>
    </location>
</feature>
<feature type="compositionally biased region" description="Low complexity" evidence="1">
    <location>
        <begin position="139"/>
        <end position="159"/>
    </location>
</feature>
<feature type="compositionally biased region" description="Low complexity" evidence="1">
    <location>
        <begin position="1"/>
        <end position="22"/>
    </location>
</feature>
<proteinExistence type="predicted"/>
<name>A0A392M0F5_9FABA</name>
<keyword evidence="4" id="KW-1185">Reference proteome</keyword>
<sequence length="698" mass="79255">MARTNLPNQNPPHNQNVSSSSPPKSPDLVLDLVSSPSDQSIVNLTQTTSDPAEDSQNLSEIFQINLNSLSKSEDIRSIDLITPISTIVVPSTALTPPILTQPKRTKTVDRLKARKSARNLSSFDTTIRHSDSENTLSGKSLSSAAKTKQTSKTKTTFLSPPSSLKKEKLNKGKAKAIYLKDLGYKHVEIKHSLVLPSLRQEFEATWKMKPVAETRFFQLESLYARGINLYKFLDPQGWTEIFRMKDTTFPHVAQSFYFNASTFAEKNLIISYVKGEEIHLTPEVIGKILRIPCEGTMVYGPTWYKALNVKKEELILELFTKKGQQMEDPKASLLKKEYRILHNICQYCIFPRLGSMEKVTDNDYMVLYHLSKKIKLNLPYVIIQHMIKTVQSGTNRVIIPYGVFLTKIFRYHRVNLREECSENDCHSFSSKDIFYMHFDEEEVTDDEDVRAKRKRQDVEIQENWNFLVNSMMEQSKNMLRTPNNEGNKSNTISSPLGNSFHFDPLFKDNLFSTEQRAGKFLHGFYSTTTPFNTSLFSPVLNSSQGSMETFLSTDPVQQYLNTGFTMSAPIFSDGTMPSLPTSFATIDSFCSSAQPNSSGMPEKDSENVPRPPKKSKIEKDVGKLRKNMLKLFEGLSNQNDMLQYLMIDTQVMRDWMIHYLCPSLKIFPPPANYAPPALDFPKPDNSTSSDDSSPIVSE</sequence>
<feature type="domain" description="Putative plant transposon protein" evidence="2">
    <location>
        <begin position="236"/>
        <end position="414"/>
    </location>
</feature>
<comment type="caution">
    <text evidence="3">The sequence shown here is derived from an EMBL/GenBank/DDBJ whole genome shotgun (WGS) entry which is preliminary data.</text>
</comment>
<protein>
    <recommendedName>
        <fullName evidence="2">Putative plant transposon protein domain-containing protein</fullName>
    </recommendedName>
</protein>
<dbReference type="Pfam" id="PF20167">
    <property type="entry name" value="Transposase_32"/>
    <property type="match status" value="1"/>
</dbReference>
<evidence type="ECO:0000256" key="1">
    <source>
        <dbReference type="SAM" id="MobiDB-lite"/>
    </source>
</evidence>
<dbReference type="AlphaFoldDB" id="A0A392M0F5"/>
<evidence type="ECO:0000259" key="2">
    <source>
        <dbReference type="Pfam" id="PF20167"/>
    </source>
</evidence>
<feature type="region of interest" description="Disordered" evidence="1">
    <location>
        <begin position="122"/>
        <end position="165"/>
    </location>
</feature>
<dbReference type="InterPro" id="IPR046796">
    <property type="entry name" value="Transposase_32_dom"/>
</dbReference>
<dbReference type="Proteomes" id="UP000265520">
    <property type="component" value="Unassembled WGS sequence"/>
</dbReference>
<reference evidence="3 4" key="1">
    <citation type="journal article" date="2018" name="Front. Plant Sci.">
        <title>Red Clover (Trifolium pratense) and Zigzag Clover (T. medium) - A Picture of Genomic Similarities and Differences.</title>
        <authorList>
            <person name="Dluhosova J."/>
            <person name="Istvanek J."/>
            <person name="Nedelnik J."/>
            <person name="Repkova J."/>
        </authorList>
    </citation>
    <scope>NUCLEOTIDE SEQUENCE [LARGE SCALE GENOMIC DNA]</scope>
    <source>
        <strain evidence="4">cv. 10/8</strain>
        <tissue evidence="3">Leaf</tissue>
    </source>
</reference>
<evidence type="ECO:0000313" key="4">
    <source>
        <dbReference type="Proteomes" id="UP000265520"/>
    </source>
</evidence>
<feature type="compositionally biased region" description="Low complexity" evidence="1">
    <location>
        <begin position="683"/>
        <end position="698"/>
    </location>
</feature>
<accession>A0A392M0F5</accession>
<organism evidence="3 4">
    <name type="scientific">Trifolium medium</name>
    <dbReference type="NCBI Taxonomy" id="97028"/>
    <lineage>
        <taxon>Eukaryota</taxon>
        <taxon>Viridiplantae</taxon>
        <taxon>Streptophyta</taxon>
        <taxon>Embryophyta</taxon>
        <taxon>Tracheophyta</taxon>
        <taxon>Spermatophyta</taxon>
        <taxon>Magnoliopsida</taxon>
        <taxon>eudicotyledons</taxon>
        <taxon>Gunneridae</taxon>
        <taxon>Pentapetalae</taxon>
        <taxon>rosids</taxon>
        <taxon>fabids</taxon>
        <taxon>Fabales</taxon>
        <taxon>Fabaceae</taxon>
        <taxon>Papilionoideae</taxon>
        <taxon>50 kb inversion clade</taxon>
        <taxon>NPAAA clade</taxon>
        <taxon>Hologalegina</taxon>
        <taxon>IRL clade</taxon>
        <taxon>Trifolieae</taxon>
        <taxon>Trifolium</taxon>
    </lineage>
</organism>
<feature type="region of interest" description="Disordered" evidence="1">
    <location>
        <begin position="1"/>
        <end position="40"/>
    </location>
</feature>
<gene>
    <name evidence="3" type="ORF">A2U01_0001523</name>
</gene>
<evidence type="ECO:0000313" key="3">
    <source>
        <dbReference type="EMBL" id="MCH80750.1"/>
    </source>
</evidence>